<accession>A0AAV9ZKZ4</accession>
<dbReference type="Proteomes" id="UP001362999">
    <property type="component" value="Unassembled WGS sequence"/>
</dbReference>
<reference evidence="1 2" key="1">
    <citation type="journal article" date="2024" name="J Genomics">
        <title>Draft genome sequencing and assembly of Favolaschia claudopus CIRM-BRFM 2984 isolated from oak limbs.</title>
        <authorList>
            <person name="Navarro D."/>
            <person name="Drula E."/>
            <person name="Chaduli D."/>
            <person name="Cazenave R."/>
            <person name="Ahrendt S."/>
            <person name="Wang J."/>
            <person name="Lipzen A."/>
            <person name="Daum C."/>
            <person name="Barry K."/>
            <person name="Grigoriev I.V."/>
            <person name="Favel A."/>
            <person name="Rosso M.N."/>
            <person name="Martin F."/>
        </authorList>
    </citation>
    <scope>NUCLEOTIDE SEQUENCE [LARGE SCALE GENOMIC DNA]</scope>
    <source>
        <strain evidence="1 2">CIRM-BRFM 2984</strain>
    </source>
</reference>
<name>A0AAV9ZKZ4_9AGAR</name>
<evidence type="ECO:0000313" key="2">
    <source>
        <dbReference type="Proteomes" id="UP001362999"/>
    </source>
</evidence>
<proteinExistence type="predicted"/>
<sequence>MDRSLAVVALEPEEGTLWVFKIVLDLLDWVERIYGTTHGAYLARAMHAALLSTLHCTLWIRPVTGQLCIELSRPAGSQGLIIQARAAEYQDLPLSPSLPDNHLLTPVQKSQLMAFLRLAEYHIICERYLPQSDFVPISRNSTVRLGSIINRSTEPAEEVAILQNCKAEMHPLDSEGDLDVIELENGWTRIHFGSPDRPAILRQLISLVRPTASTWLSQANHILAHLGSDMDSSHYAYVQQVKYIYRMLPSESTPLPSQAFLFLPSMRELMSYNGARLRYPDISRCWSFDPAGVKRLTDEEASELGFPEVELRMEAHGHYWDPSVYEGIREFHQAKGFDSESQDVAKHLGHPLYRLSNGVDPPSHLQCKLAVVRHQYFFSYNSDRSESEYEPIFAYPAESESDADALSDSDMDTEEEIILYPRRA</sequence>
<evidence type="ECO:0000313" key="1">
    <source>
        <dbReference type="EMBL" id="KAK6984890.1"/>
    </source>
</evidence>
<gene>
    <name evidence="1" type="ORF">R3P38DRAFT_3292252</name>
</gene>
<keyword evidence="2" id="KW-1185">Reference proteome</keyword>
<protein>
    <submittedName>
        <fullName evidence="1">Uncharacterized protein</fullName>
    </submittedName>
</protein>
<dbReference type="AlphaFoldDB" id="A0AAV9ZKZ4"/>
<organism evidence="1 2">
    <name type="scientific">Favolaschia claudopus</name>
    <dbReference type="NCBI Taxonomy" id="2862362"/>
    <lineage>
        <taxon>Eukaryota</taxon>
        <taxon>Fungi</taxon>
        <taxon>Dikarya</taxon>
        <taxon>Basidiomycota</taxon>
        <taxon>Agaricomycotina</taxon>
        <taxon>Agaricomycetes</taxon>
        <taxon>Agaricomycetidae</taxon>
        <taxon>Agaricales</taxon>
        <taxon>Marasmiineae</taxon>
        <taxon>Mycenaceae</taxon>
        <taxon>Favolaschia</taxon>
    </lineage>
</organism>
<dbReference type="EMBL" id="JAWWNJ010000134">
    <property type="protein sequence ID" value="KAK6984890.1"/>
    <property type="molecule type" value="Genomic_DNA"/>
</dbReference>
<comment type="caution">
    <text evidence="1">The sequence shown here is derived from an EMBL/GenBank/DDBJ whole genome shotgun (WGS) entry which is preliminary data.</text>
</comment>